<dbReference type="Proteomes" id="UP001365542">
    <property type="component" value="Unassembled WGS sequence"/>
</dbReference>
<dbReference type="AlphaFoldDB" id="A0AAV9X8Y1"/>
<comment type="caution">
    <text evidence="2">The sequence shown here is derived from an EMBL/GenBank/DDBJ whole genome shotgun (WGS) entry which is preliminary data.</text>
</comment>
<accession>A0AAV9X8Y1</accession>
<dbReference type="EMBL" id="JAVHJO010000011">
    <property type="protein sequence ID" value="KAK6533799.1"/>
    <property type="molecule type" value="Genomic_DNA"/>
</dbReference>
<keyword evidence="3" id="KW-1185">Reference proteome</keyword>
<proteinExistence type="predicted"/>
<sequence>MPCAGPYIPNKTYHTPRPRDSNIMRQYLKNGYTRPEASVLIRQQTLSTRYHFIFDEDDGEAERVEIRFECREREFLEKEHEQESREMAAAIERVQRRNP</sequence>
<gene>
    <name evidence="2" type="ORF">TWF694_002728</name>
</gene>
<organism evidence="2 3">
    <name type="scientific">Orbilia ellipsospora</name>
    <dbReference type="NCBI Taxonomy" id="2528407"/>
    <lineage>
        <taxon>Eukaryota</taxon>
        <taxon>Fungi</taxon>
        <taxon>Dikarya</taxon>
        <taxon>Ascomycota</taxon>
        <taxon>Pezizomycotina</taxon>
        <taxon>Orbiliomycetes</taxon>
        <taxon>Orbiliales</taxon>
        <taxon>Orbiliaceae</taxon>
        <taxon>Orbilia</taxon>
    </lineage>
</organism>
<reference evidence="2 3" key="1">
    <citation type="submission" date="2019-10" db="EMBL/GenBank/DDBJ databases">
        <authorList>
            <person name="Palmer J.M."/>
        </authorList>
    </citation>
    <scope>NUCLEOTIDE SEQUENCE [LARGE SCALE GENOMIC DNA]</scope>
    <source>
        <strain evidence="2 3">TWF694</strain>
    </source>
</reference>
<feature type="region of interest" description="Disordered" evidence="1">
    <location>
        <begin position="78"/>
        <end position="99"/>
    </location>
</feature>
<name>A0AAV9X8Y1_9PEZI</name>
<evidence type="ECO:0000313" key="2">
    <source>
        <dbReference type="EMBL" id="KAK6533799.1"/>
    </source>
</evidence>
<protein>
    <submittedName>
        <fullName evidence="2">Uncharacterized protein</fullName>
    </submittedName>
</protein>
<evidence type="ECO:0000313" key="3">
    <source>
        <dbReference type="Proteomes" id="UP001365542"/>
    </source>
</evidence>
<evidence type="ECO:0000256" key="1">
    <source>
        <dbReference type="SAM" id="MobiDB-lite"/>
    </source>
</evidence>